<protein>
    <submittedName>
        <fullName evidence="1">Relish</fullName>
    </submittedName>
</protein>
<gene>
    <name evidence="1" type="ORF">OBRU01_21672</name>
</gene>
<name>A0A0L7KSA3_OPEBR</name>
<accession>A0A0L7KSA3</accession>
<comment type="caution">
    <text evidence="1">The sequence shown here is derived from an EMBL/GenBank/DDBJ whole genome shotgun (WGS) entry which is preliminary data.</text>
</comment>
<keyword evidence="2" id="KW-1185">Reference proteome</keyword>
<reference evidence="1 2" key="1">
    <citation type="journal article" date="2015" name="Genome Biol. Evol.">
        <title>The genome of winter moth (Operophtera brumata) provides a genomic perspective on sexual dimorphism and phenology.</title>
        <authorList>
            <person name="Derks M.F."/>
            <person name="Smit S."/>
            <person name="Salis L."/>
            <person name="Schijlen E."/>
            <person name="Bossers A."/>
            <person name="Mateman C."/>
            <person name="Pijl A.S."/>
            <person name="de Ridder D."/>
            <person name="Groenen M.A."/>
            <person name="Visser M.E."/>
            <person name="Megens H.J."/>
        </authorList>
    </citation>
    <scope>NUCLEOTIDE SEQUENCE [LARGE SCALE GENOMIC DNA]</scope>
    <source>
        <strain evidence="1">WM2013NL</strain>
        <tissue evidence="1">Head and thorax</tissue>
    </source>
</reference>
<dbReference type="InterPro" id="IPR036770">
    <property type="entry name" value="Ankyrin_rpt-contain_sf"/>
</dbReference>
<proteinExistence type="predicted"/>
<dbReference type="SUPFAM" id="SSF48403">
    <property type="entry name" value="Ankyrin repeat"/>
    <property type="match status" value="1"/>
</dbReference>
<evidence type="ECO:0000313" key="1">
    <source>
        <dbReference type="EMBL" id="KOB65985.1"/>
    </source>
</evidence>
<dbReference type="Gene3D" id="1.25.40.20">
    <property type="entry name" value="Ankyrin repeat-containing domain"/>
    <property type="match status" value="1"/>
</dbReference>
<dbReference type="AlphaFoldDB" id="A0A0L7KSA3"/>
<sequence>MIRNKKGYKKQEVRSKLERLFAIRLSNGDTFLHMTLCSNQPSFVSIVKVISSVNMSHLLNYTNDKQETILHLAVIHGTPRLIALLVAKGKSLLPS</sequence>
<dbReference type="Proteomes" id="UP000037510">
    <property type="component" value="Unassembled WGS sequence"/>
</dbReference>
<evidence type="ECO:0000313" key="2">
    <source>
        <dbReference type="Proteomes" id="UP000037510"/>
    </source>
</evidence>
<dbReference type="EMBL" id="JTDY01006472">
    <property type="protein sequence ID" value="KOB65985.1"/>
    <property type="molecule type" value="Genomic_DNA"/>
</dbReference>
<organism evidence="1 2">
    <name type="scientific">Operophtera brumata</name>
    <name type="common">Winter moth</name>
    <name type="synonym">Phalaena brumata</name>
    <dbReference type="NCBI Taxonomy" id="104452"/>
    <lineage>
        <taxon>Eukaryota</taxon>
        <taxon>Metazoa</taxon>
        <taxon>Ecdysozoa</taxon>
        <taxon>Arthropoda</taxon>
        <taxon>Hexapoda</taxon>
        <taxon>Insecta</taxon>
        <taxon>Pterygota</taxon>
        <taxon>Neoptera</taxon>
        <taxon>Endopterygota</taxon>
        <taxon>Lepidoptera</taxon>
        <taxon>Glossata</taxon>
        <taxon>Ditrysia</taxon>
        <taxon>Geometroidea</taxon>
        <taxon>Geometridae</taxon>
        <taxon>Larentiinae</taxon>
        <taxon>Operophtera</taxon>
    </lineage>
</organism>